<evidence type="ECO:0000313" key="2">
    <source>
        <dbReference type="EMBL" id="KAK3311523.1"/>
    </source>
</evidence>
<name>A0AAJ0M747_9PEZI</name>
<protein>
    <submittedName>
        <fullName evidence="2">Uncharacterized protein</fullName>
    </submittedName>
</protein>
<dbReference type="GeneID" id="87884940"/>
<feature type="region of interest" description="Disordered" evidence="1">
    <location>
        <begin position="244"/>
        <end position="282"/>
    </location>
</feature>
<dbReference type="Proteomes" id="UP001273166">
    <property type="component" value="Unassembled WGS sequence"/>
</dbReference>
<proteinExistence type="predicted"/>
<comment type="caution">
    <text evidence="2">The sequence shown here is derived from an EMBL/GenBank/DDBJ whole genome shotgun (WGS) entry which is preliminary data.</text>
</comment>
<accession>A0AAJ0M747</accession>
<reference evidence="2" key="1">
    <citation type="journal article" date="2023" name="Mol. Phylogenet. Evol.">
        <title>Genome-scale phylogeny and comparative genomics of the fungal order Sordariales.</title>
        <authorList>
            <person name="Hensen N."/>
            <person name="Bonometti L."/>
            <person name="Westerberg I."/>
            <person name="Brannstrom I.O."/>
            <person name="Guillou S."/>
            <person name="Cros-Aarteil S."/>
            <person name="Calhoun S."/>
            <person name="Haridas S."/>
            <person name="Kuo A."/>
            <person name="Mondo S."/>
            <person name="Pangilinan J."/>
            <person name="Riley R."/>
            <person name="LaButti K."/>
            <person name="Andreopoulos B."/>
            <person name="Lipzen A."/>
            <person name="Chen C."/>
            <person name="Yan M."/>
            <person name="Daum C."/>
            <person name="Ng V."/>
            <person name="Clum A."/>
            <person name="Steindorff A."/>
            <person name="Ohm R.A."/>
            <person name="Martin F."/>
            <person name="Silar P."/>
            <person name="Natvig D.O."/>
            <person name="Lalanne C."/>
            <person name="Gautier V."/>
            <person name="Ament-Velasquez S.L."/>
            <person name="Kruys A."/>
            <person name="Hutchinson M.I."/>
            <person name="Powell A.J."/>
            <person name="Barry K."/>
            <person name="Miller A.N."/>
            <person name="Grigoriev I.V."/>
            <person name="Debuchy R."/>
            <person name="Gladieux P."/>
            <person name="Hiltunen Thoren M."/>
            <person name="Johannesson H."/>
        </authorList>
    </citation>
    <scope>NUCLEOTIDE SEQUENCE</scope>
    <source>
        <strain evidence="2">CBS 333.67</strain>
    </source>
</reference>
<feature type="region of interest" description="Disordered" evidence="1">
    <location>
        <begin position="1"/>
        <end position="149"/>
    </location>
</feature>
<feature type="compositionally biased region" description="Low complexity" evidence="1">
    <location>
        <begin position="20"/>
        <end position="29"/>
    </location>
</feature>
<evidence type="ECO:0000313" key="3">
    <source>
        <dbReference type="Proteomes" id="UP001273166"/>
    </source>
</evidence>
<evidence type="ECO:0000256" key="1">
    <source>
        <dbReference type="SAM" id="MobiDB-lite"/>
    </source>
</evidence>
<organism evidence="2 3">
    <name type="scientific">Chaetomium strumarium</name>
    <dbReference type="NCBI Taxonomy" id="1170767"/>
    <lineage>
        <taxon>Eukaryota</taxon>
        <taxon>Fungi</taxon>
        <taxon>Dikarya</taxon>
        <taxon>Ascomycota</taxon>
        <taxon>Pezizomycotina</taxon>
        <taxon>Sordariomycetes</taxon>
        <taxon>Sordariomycetidae</taxon>
        <taxon>Sordariales</taxon>
        <taxon>Chaetomiaceae</taxon>
        <taxon>Chaetomium</taxon>
    </lineage>
</organism>
<dbReference type="RefSeq" id="XP_062727303.1">
    <property type="nucleotide sequence ID" value="XM_062866111.1"/>
</dbReference>
<gene>
    <name evidence="2" type="ORF">B0T15DRAFT_482526</name>
</gene>
<feature type="compositionally biased region" description="Polar residues" evidence="1">
    <location>
        <begin position="408"/>
        <end position="419"/>
    </location>
</feature>
<dbReference type="AlphaFoldDB" id="A0AAJ0M747"/>
<keyword evidence="3" id="KW-1185">Reference proteome</keyword>
<feature type="region of interest" description="Disordered" evidence="1">
    <location>
        <begin position="373"/>
        <end position="419"/>
    </location>
</feature>
<dbReference type="EMBL" id="JAUDZG010000001">
    <property type="protein sequence ID" value="KAK3311523.1"/>
    <property type="molecule type" value="Genomic_DNA"/>
</dbReference>
<sequence length="419" mass="44940">MDLRSPLLATRRFIHRRADSSSSRASRVSSDSDEPFAFSPANTPSEETPPFRTSNPRYAMDSSAPGKRLPGKGTPSCLPGWTVCGNPQGEVEDNARDVASDLALSPSSKTRPIDIELPKRRRPDPNSTSTFTPPAPLSARGDISGAYFPLHEDPASRIRAPHPFQADTEMARRSSLQRAAELGRCDTGARSSGRQNASPTSQYPGMKPTSASASPYTPISSYIPSGLHDDVVLPMGKYYPSNWEKRHGKKSHLQPSTTAKPAAPVVTKSEPQVPRPHDEHRHARPDLDVKRRLQQYQRDMVAQAAMAASAVLAKSQSMAGSARASSRGGGTLPTAQFAAAFLKAHKPLSPRLQPVGSPGVPITPMSLEDESYLTLGSPATGMAAQPQTTEAGDAMRPGEKKRQRNKSRSPSIGLSAVSV</sequence>
<feature type="compositionally biased region" description="Polar residues" evidence="1">
    <location>
        <begin position="189"/>
        <end position="203"/>
    </location>
</feature>
<feature type="region of interest" description="Disordered" evidence="1">
    <location>
        <begin position="167"/>
        <end position="213"/>
    </location>
</feature>
<reference evidence="2" key="2">
    <citation type="submission" date="2023-06" db="EMBL/GenBank/DDBJ databases">
        <authorList>
            <consortium name="Lawrence Berkeley National Laboratory"/>
            <person name="Mondo S.J."/>
            <person name="Hensen N."/>
            <person name="Bonometti L."/>
            <person name="Westerberg I."/>
            <person name="Brannstrom I.O."/>
            <person name="Guillou S."/>
            <person name="Cros-Aarteil S."/>
            <person name="Calhoun S."/>
            <person name="Haridas S."/>
            <person name="Kuo A."/>
            <person name="Pangilinan J."/>
            <person name="Riley R."/>
            <person name="Labutti K."/>
            <person name="Andreopoulos B."/>
            <person name="Lipzen A."/>
            <person name="Chen C."/>
            <person name="Yanf M."/>
            <person name="Daum C."/>
            <person name="Ng V."/>
            <person name="Clum A."/>
            <person name="Steindorff A."/>
            <person name="Ohm R."/>
            <person name="Martin F."/>
            <person name="Silar P."/>
            <person name="Natvig D."/>
            <person name="Lalanne C."/>
            <person name="Gautier V."/>
            <person name="Ament-Velasquez S.L."/>
            <person name="Kruys A."/>
            <person name="Hutchinson M.I."/>
            <person name="Powell A.J."/>
            <person name="Barry K."/>
            <person name="Miller A.N."/>
            <person name="Grigoriev I.V."/>
            <person name="Debuchy R."/>
            <person name="Gladieux P."/>
            <person name="Thoren M.H."/>
            <person name="Johannesson H."/>
        </authorList>
    </citation>
    <scope>NUCLEOTIDE SEQUENCE</scope>
    <source>
        <strain evidence="2">CBS 333.67</strain>
    </source>
</reference>
<feature type="compositionally biased region" description="Polar residues" evidence="1">
    <location>
        <begin position="40"/>
        <end position="56"/>
    </location>
</feature>